<accession>A0A0F5PND0</accession>
<name>A0A0F5PND0_9THEO</name>
<reference evidence="3 4" key="1">
    <citation type="submission" date="2008-07" db="EMBL/GenBank/DDBJ databases">
        <authorList>
            <person name="Gonzalez J."/>
            <person name="Sokolova T."/>
            <person name="Ferriera S."/>
            <person name="Johnson J."/>
            <person name="Kravitz S."/>
            <person name="Beeson K."/>
            <person name="Sutton G."/>
            <person name="Rogers Y.-H."/>
            <person name="Friedman R."/>
            <person name="Frazier M."/>
            <person name="Venter J.C."/>
        </authorList>
    </citation>
    <scope>NUCLEOTIDE SEQUENCE [LARGE SCALE GENOMIC DNA]</scope>
    <source>
        <strain evidence="3 4">DSM 12653</strain>
    </source>
</reference>
<dbReference type="AlphaFoldDB" id="A0A0F5PND0"/>
<organism evidence="3 4">
    <name type="scientific">Caldanaerobacter subterraneus subsp. pacificus DSM 12653</name>
    <dbReference type="NCBI Taxonomy" id="391606"/>
    <lineage>
        <taxon>Bacteria</taxon>
        <taxon>Bacillati</taxon>
        <taxon>Bacillota</taxon>
        <taxon>Clostridia</taxon>
        <taxon>Thermoanaerobacterales</taxon>
        <taxon>Thermoanaerobacteraceae</taxon>
        <taxon>Caldanaerobacter</taxon>
    </lineage>
</organism>
<feature type="signal peptide" evidence="2">
    <location>
        <begin position="1"/>
        <end position="25"/>
    </location>
</feature>
<evidence type="ECO:0000256" key="1">
    <source>
        <dbReference type="SAM" id="MobiDB-lite"/>
    </source>
</evidence>
<reference evidence="3 4" key="2">
    <citation type="journal article" date="2015" name="BMC Genomics">
        <title>Analysis of three genomes within the thermophilic bacterial species Caldanaerobacter subterraneus with a focus on carbon monoxide dehydrogenase evolution and hydrolase diversity.</title>
        <authorList>
            <person name="Sant'Anna F.H."/>
            <person name="Lebedinsky A.V."/>
            <person name="Sokolova T.G."/>
            <person name="Robb F.T."/>
            <person name="Gonzalez J.M."/>
        </authorList>
    </citation>
    <scope>NUCLEOTIDE SEQUENCE [LARGE SCALE GENOMIC DNA]</scope>
    <source>
        <strain evidence="3 4">DSM 12653</strain>
    </source>
</reference>
<keyword evidence="2" id="KW-0732">Signal</keyword>
<dbReference type="Proteomes" id="UP000010146">
    <property type="component" value="Unassembled WGS sequence"/>
</dbReference>
<protein>
    <recommendedName>
        <fullName evidence="5">Lipoprotein</fullName>
    </recommendedName>
</protein>
<feature type="chain" id="PRO_5039221925" description="Lipoprotein" evidence="2">
    <location>
        <begin position="26"/>
        <end position="261"/>
    </location>
</feature>
<proteinExistence type="predicted"/>
<reference evidence="4" key="3">
    <citation type="submission" date="2015-02" db="EMBL/GenBank/DDBJ databases">
        <title>Genome analysis of three genomes within the thermophilic hydrogenogenic bacterial species Caldanaerobacter subterraneus.</title>
        <authorList>
            <person name="Sant'Anna F.H."/>
            <person name="Lebedinsky A."/>
            <person name="Sokolova T."/>
            <person name="Robb F.T."/>
            <person name="Gonzalez J.M."/>
        </authorList>
    </citation>
    <scope>NUCLEOTIDE SEQUENCE [LARGE SCALE GENOMIC DNA]</scope>
    <source>
        <strain evidence="4">DSM 12653</strain>
    </source>
</reference>
<evidence type="ECO:0008006" key="5">
    <source>
        <dbReference type="Google" id="ProtNLM"/>
    </source>
</evidence>
<dbReference type="EMBL" id="ABXP02000052">
    <property type="protein sequence ID" value="KKC30095.1"/>
    <property type="molecule type" value="Genomic_DNA"/>
</dbReference>
<comment type="caution">
    <text evidence="3">The sequence shown here is derived from an EMBL/GenBank/DDBJ whole genome shotgun (WGS) entry which is preliminary data.</text>
</comment>
<evidence type="ECO:0000313" key="4">
    <source>
        <dbReference type="Proteomes" id="UP000010146"/>
    </source>
</evidence>
<gene>
    <name evidence="3" type="ORF">CDSM653_00880</name>
</gene>
<dbReference type="RefSeq" id="WP_043883811.1">
    <property type="nucleotide sequence ID" value="NZ_ABXP02000052.1"/>
</dbReference>
<evidence type="ECO:0000256" key="2">
    <source>
        <dbReference type="SAM" id="SignalP"/>
    </source>
</evidence>
<evidence type="ECO:0000313" key="3">
    <source>
        <dbReference type="EMBL" id="KKC30095.1"/>
    </source>
</evidence>
<feature type="region of interest" description="Disordered" evidence="1">
    <location>
        <begin position="59"/>
        <end position="88"/>
    </location>
</feature>
<sequence length="261" mass="29691">MRKFIKLLSALLIIALIFNMTGCKKQDKAQKKPQTSQKTEIPKELTKIEKDIEKIISEAKKIKEKPSSTSSKKDSDKDKKKETSTNEKSWKEIEKTVKDIHSNWNSLNPIVTKKGAKLNLINSMSAAINDLTLVANKKSKIDVLIYANGIYKYIPELEGLFSTDPSLDIKKLKFYGQDIDFKSEIQKWDEISKDLIDISSTWQTLKTKLPKEAKTSADKFNASISELQKAVKSQNKVLTKVKAEVFLKNLKSLEKVLEPKK</sequence>